<organism evidence="3 4">
    <name type="scientific">Acorus calamus</name>
    <name type="common">Sweet flag</name>
    <dbReference type="NCBI Taxonomy" id="4465"/>
    <lineage>
        <taxon>Eukaryota</taxon>
        <taxon>Viridiplantae</taxon>
        <taxon>Streptophyta</taxon>
        <taxon>Embryophyta</taxon>
        <taxon>Tracheophyta</taxon>
        <taxon>Spermatophyta</taxon>
        <taxon>Magnoliopsida</taxon>
        <taxon>Liliopsida</taxon>
        <taxon>Acoraceae</taxon>
        <taxon>Acorus</taxon>
    </lineage>
</organism>
<comment type="caution">
    <text evidence="3">The sequence shown here is derived from an EMBL/GenBank/DDBJ whole genome shotgun (WGS) entry which is preliminary data.</text>
</comment>
<evidence type="ECO:0000313" key="4">
    <source>
        <dbReference type="Proteomes" id="UP001180020"/>
    </source>
</evidence>
<dbReference type="EMBL" id="JAUJYO010000021">
    <property type="protein sequence ID" value="KAK1283499.1"/>
    <property type="molecule type" value="Genomic_DNA"/>
</dbReference>
<evidence type="ECO:0000256" key="1">
    <source>
        <dbReference type="SAM" id="MobiDB-lite"/>
    </source>
</evidence>
<feature type="compositionally biased region" description="Basic and acidic residues" evidence="1">
    <location>
        <begin position="304"/>
        <end position="324"/>
    </location>
</feature>
<sequence length="612" mass="68713">MARWVERRATEEGWRVRLKRRRRADGDMTDTRRRDGRRSRSDGERLRGSGTPKLHSSRCFRCLGSGHWSNACREPLICRRCGGPGHMSFACTAGQWRAGREPTNQQEEVFEIQLGEGFNPHVEERVLRCCVVVAAEGRNPSEEEVSGEIGEVWGEECWSIERSLGCGTFILKVMNPQLRGKMVRRGVTQGTRGQLRFSAWVPEFGASSSETFRWHLRLEGLPLHWQHGECMRTLMRSFGTVTEIRGQGIDHRGVVFSKLTVVSGTWRKWPKCIVAGHGREAYRIQVEARRMPGMSAMSWADLLRDTPSENRRSPPERMNRGREPHWRKRRLSRSSSEMRREPSRQGLRSMAGGEGRYGREPFHSGEVDDTQGLTPVTRPTLMSEIHLPTSAEKRCSVPMLDNEEGKKQGLGPGQKETKETSFVREGSRGGICGSVEINGPSWSGPTIGRVAGRTSVGGPEPVGRIQQWTWIRRDQSGEEIVQPLFFGSFSEPAHELVGGSPLLDPPRETDTDVVATMHGVHGEAEEVAFSREESTTAQSGTSNRYPMGIQLAQVRALELGFKVQEQRYQSGFVNSLRGEFGPCGPFVQEDIEVVDATAYKRSRWGCGRRAKG</sequence>
<dbReference type="SMART" id="SM00343">
    <property type="entry name" value="ZnF_C2HC"/>
    <property type="match status" value="2"/>
</dbReference>
<evidence type="ECO:0000259" key="2">
    <source>
        <dbReference type="SMART" id="SM00343"/>
    </source>
</evidence>
<protein>
    <recommendedName>
        <fullName evidence="2">CCHC-type domain-containing protein</fullName>
    </recommendedName>
</protein>
<reference evidence="3" key="2">
    <citation type="submission" date="2023-06" db="EMBL/GenBank/DDBJ databases">
        <authorList>
            <person name="Ma L."/>
            <person name="Liu K.-W."/>
            <person name="Li Z."/>
            <person name="Hsiao Y.-Y."/>
            <person name="Qi Y."/>
            <person name="Fu T."/>
            <person name="Tang G."/>
            <person name="Zhang D."/>
            <person name="Sun W.-H."/>
            <person name="Liu D.-K."/>
            <person name="Li Y."/>
            <person name="Chen G.-Z."/>
            <person name="Liu X.-D."/>
            <person name="Liao X.-Y."/>
            <person name="Jiang Y.-T."/>
            <person name="Yu X."/>
            <person name="Hao Y."/>
            <person name="Huang J."/>
            <person name="Zhao X.-W."/>
            <person name="Ke S."/>
            <person name="Chen Y.-Y."/>
            <person name="Wu W.-L."/>
            <person name="Hsu J.-L."/>
            <person name="Lin Y.-F."/>
            <person name="Huang M.-D."/>
            <person name="Li C.-Y."/>
            <person name="Huang L."/>
            <person name="Wang Z.-W."/>
            <person name="Zhao X."/>
            <person name="Zhong W.-Y."/>
            <person name="Peng D.-H."/>
            <person name="Ahmad S."/>
            <person name="Lan S."/>
            <person name="Zhang J.-S."/>
            <person name="Tsai W.-C."/>
            <person name="Van De Peer Y."/>
            <person name="Liu Z.-J."/>
        </authorList>
    </citation>
    <scope>NUCLEOTIDE SEQUENCE</scope>
    <source>
        <strain evidence="3">CP</strain>
        <tissue evidence="3">Leaves</tissue>
    </source>
</reference>
<feature type="compositionally biased region" description="Basic and acidic residues" evidence="1">
    <location>
        <begin position="356"/>
        <end position="366"/>
    </location>
</feature>
<dbReference type="InterPro" id="IPR036875">
    <property type="entry name" value="Znf_CCHC_sf"/>
</dbReference>
<accession>A0AAV9C3Y5</accession>
<gene>
    <name evidence="3" type="ORF">QJS10_CPB21g01145</name>
</gene>
<feature type="region of interest" description="Disordered" evidence="1">
    <location>
        <begin position="402"/>
        <end position="430"/>
    </location>
</feature>
<evidence type="ECO:0000313" key="3">
    <source>
        <dbReference type="EMBL" id="KAK1283499.1"/>
    </source>
</evidence>
<feature type="compositionally biased region" description="Basic and acidic residues" evidence="1">
    <location>
        <begin position="24"/>
        <end position="47"/>
    </location>
</feature>
<dbReference type="GO" id="GO:0003676">
    <property type="term" value="F:nucleic acid binding"/>
    <property type="evidence" value="ECO:0007669"/>
    <property type="project" value="InterPro"/>
</dbReference>
<dbReference type="Proteomes" id="UP001180020">
    <property type="component" value="Unassembled WGS sequence"/>
</dbReference>
<feature type="region of interest" description="Disordered" evidence="1">
    <location>
        <begin position="304"/>
        <end position="378"/>
    </location>
</feature>
<dbReference type="AlphaFoldDB" id="A0AAV9C3Y5"/>
<reference evidence="3" key="1">
    <citation type="journal article" date="2023" name="Nat. Commun.">
        <title>Diploid and tetraploid genomes of Acorus and the evolution of monocots.</title>
        <authorList>
            <person name="Ma L."/>
            <person name="Liu K.W."/>
            <person name="Li Z."/>
            <person name="Hsiao Y.Y."/>
            <person name="Qi Y."/>
            <person name="Fu T."/>
            <person name="Tang G.D."/>
            <person name="Zhang D."/>
            <person name="Sun W.H."/>
            <person name="Liu D.K."/>
            <person name="Li Y."/>
            <person name="Chen G.Z."/>
            <person name="Liu X.D."/>
            <person name="Liao X.Y."/>
            <person name="Jiang Y.T."/>
            <person name="Yu X."/>
            <person name="Hao Y."/>
            <person name="Huang J."/>
            <person name="Zhao X.W."/>
            <person name="Ke S."/>
            <person name="Chen Y.Y."/>
            <person name="Wu W.L."/>
            <person name="Hsu J.L."/>
            <person name="Lin Y.F."/>
            <person name="Huang M.D."/>
            <person name="Li C.Y."/>
            <person name="Huang L."/>
            <person name="Wang Z.W."/>
            <person name="Zhao X."/>
            <person name="Zhong W.Y."/>
            <person name="Peng D.H."/>
            <person name="Ahmad S."/>
            <person name="Lan S."/>
            <person name="Zhang J.S."/>
            <person name="Tsai W.C."/>
            <person name="Van de Peer Y."/>
            <person name="Liu Z.J."/>
        </authorList>
    </citation>
    <scope>NUCLEOTIDE SEQUENCE</scope>
    <source>
        <strain evidence="3">CP</strain>
    </source>
</reference>
<feature type="compositionally biased region" description="Basic and acidic residues" evidence="1">
    <location>
        <begin position="415"/>
        <end position="427"/>
    </location>
</feature>
<proteinExistence type="predicted"/>
<dbReference type="Gene3D" id="4.10.60.10">
    <property type="entry name" value="Zinc finger, CCHC-type"/>
    <property type="match status" value="1"/>
</dbReference>
<dbReference type="GO" id="GO:0008270">
    <property type="term" value="F:zinc ion binding"/>
    <property type="evidence" value="ECO:0007669"/>
    <property type="project" value="InterPro"/>
</dbReference>
<dbReference type="Pfam" id="PF00098">
    <property type="entry name" value="zf-CCHC"/>
    <property type="match status" value="1"/>
</dbReference>
<dbReference type="SUPFAM" id="SSF57756">
    <property type="entry name" value="Retrovirus zinc finger-like domains"/>
    <property type="match status" value="1"/>
</dbReference>
<feature type="domain" description="CCHC-type" evidence="2">
    <location>
        <begin position="58"/>
        <end position="74"/>
    </location>
</feature>
<dbReference type="Pfam" id="PF13917">
    <property type="entry name" value="zf-CCHC_3"/>
    <property type="match status" value="1"/>
</dbReference>
<feature type="region of interest" description="Disordered" evidence="1">
    <location>
        <begin position="23"/>
        <end position="53"/>
    </location>
</feature>
<dbReference type="InterPro" id="IPR001878">
    <property type="entry name" value="Znf_CCHC"/>
</dbReference>
<keyword evidence="4" id="KW-1185">Reference proteome</keyword>
<name>A0AAV9C3Y5_ACOCL</name>
<feature type="domain" description="CCHC-type" evidence="2">
    <location>
        <begin position="77"/>
        <end position="93"/>
    </location>
</feature>